<dbReference type="GO" id="GO:0016740">
    <property type="term" value="F:transferase activity"/>
    <property type="evidence" value="ECO:0007669"/>
    <property type="project" value="UniProtKB-KW"/>
</dbReference>
<evidence type="ECO:0000313" key="2">
    <source>
        <dbReference type="EMBL" id="TDE33712.1"/>
    </source>
</evidence>
<dbReference type="PANTHER" id="PTHR43685">
    <property type="entry name" value="GLYCOSYLTRANSFERASE"/>
    <property type="match status" value="1"/>
</dbReference>
<protein>
    <submittedName>
        <fullName evidence="2">Glycosyltransferase family 2 protein</fullName>
    </submittedName>
</protein>
<reference evidence="2 3" key="1">
    <citation type="submission" date="2019-03" db="EMBL/GenBank/DDBJ databases">
        <authorList>
            <person name="Zhang S."/>
        </authorList>
    </citation>
    <scope>NUCLEOTIDE SEQUENCE [LARGE SCALE GENOMIC DNA]</scope>
    <source>
        <strain evidence="2 3">S4J41</strain>
    </source>
</reference>
<keyword evidence="2" id="KW-0808">Transferase</keyword>
<dbReference type="AlphaFoldDB" id="A0A4R5EHE9"/>
<dbReference type="Gene3D" id="3.90.550.10">
    <property type="entry name" value="Spore Coat Polysaccharide Biosynthesis Protein SpsA, Chain A"/>
    <property type="match status" value="1"/>
</dbReference>
<dbReference type="PANTHER" id="PTHR43685:SF2">
    <property type="entry name" value="GLYCOSYLTRANSFERASE 2-LIKE DOMAIN-CONTAINING PROTEIN"/>
    <property type="match status" value="1"/>
</dbReference>
<dbReference type="RefSeq" id="WP_132831531.1">
    <property type="nucleotide sequence ID" value="NZ_SMFP01000028.1"/>
</dbReference>
<gene>
    <name evidence="2" type="ORF">E1B25_20970</name>
</gene>
<dbReference type="InterPro" id="IPR001173">
    <property type="entry name" value="Glyco_trans_2-like"/>
</dbReference>
<dbReference type="InterPro" id="IPR050834">
    <property type="entry name" value="Glycosyltransf_2"/>
</dbReference>
<sequence>MTRPAVSVVVCCYNAAATLPRTLDSLQAQTFHDFEILAIDDRSRDSTVAVLHDHAAHEPRLRVLENPGNRGTALTRQRGLEEARADLVMFVDSDDIPDPALIARLHDTLTADPCLIGVGCYATYFTEEGKDLGLQRVGPESRDAFERIHREAKLLFMVPCTLFRKADALAVGGYRQVVMPNADGIRYEDFSEDLDLWCRMSDLGAEGRYFLTLPESLLRYRKPLDSLSTKNLTHMQLKMRWVKDCLRRRRAGQPERSLAEFIASRGTGERFSDWRSDKAAAFYKRAGFAYAKRNFAGLAWYLLLTGLMSPKLIRQKIATQKVTR</sequence>
<evidence type="ECO:0000259" key="1">
    <source>
        <dbReference type="Pfam" id="PF00535"/>
    </source>
</evidence>
<dbReference type="GO" id="GO:0044010">
    <property type="term" value="P:single-species biofilm formation"/>
    <property type="evidence" value="ECO:0007669"/>
    <property type="project" value="TreeGrafter"/>
</dbReference>
<dbReference type="Pfam" id="PF00535">
    <property type="entry name" value="Glycos_transf_2"/>
    <property type="match status" value="1"/>
</dbReference>
<dbReference type="InterPro" id="IPR029044">
    <property type="entry name" value="Nucleotide-diphossugar_trans"/>
</dbReference>
<feature type="domain" description="Glycosyltransferase 2-like" evidence="1">
    <location>
        <begin position="7"/>
        <end position="146"/>
    </location>
</feature>
<dbReference type="OrthoDB" id="5291101at2"/>
<dbReference type="Proteomes" id="UP000294662">
    <property type="component" value="Unassembled WGS sequence"/>
</dbReference>
<dbReference type="SUPFAM" id="SSF53448">
    <property type="entry name" value="Nucleotide-diphospho-sugar transferases"/>
    <property type="match status" value="1"/>
</dbReference>
<organism evidence="2 3">
    <name type="scientific">Antarcticimicrobium sediminis</name>
    <dbReference type="NCBI Taxonomy" id="2546227"/>
    <lineage>
        <taxon>Bacteria</taxon>
        <taxon>Pseudomonadati</taxon>
        <taxon>Pseudomonadota</taxon>
        <taxon>Alphaproteobacteria</taxon>
        <taxon>Rhodobacterales</taxon>
        <taxon>Paracoccaceae</taxon>
        <taxon>Antarcticimicrobium</taxon>
    </lineage>
</organism>
<keyword evidence="3" id="KW-1185">Reference proteome</keyword>
<comment type="caution">
    <text evidence="2">The sequence shown here is derived from an EMBL/GenBank/DDBJ whole genome shotgun (WGS) entry which is preliminary data.</text>
</comment>
<proteinExistence type="predicted"/>
<evidence type="ECO:0000313" key="3">
    <source>
        <dbReference type="Proteomes" id="UP000294662"/>
    </source>
</evidence>
<dbReference type="EMBL" id="SMFP01000028">
    <property type="protein sequence ID" value="TDE33712.1"/>
    <property type="molecule type" value="Genomic_DNA"/>
</dbReference>
<dbReference type="CDD" id="cd00761">
    <property type="entry name" value="Glyco_tranf_GTA_type"/>
    <property type="match status" value="1"/>
</dbReference>
<accession>A0A4R5EHE9</accession>
<name>A0A4R5EHE9_9RHOB</name>